<comment type="caution">
    <text evidence="5">The sequence shown here is derived from an EMBL/GenBank/DDBJ whole genome shotgun (WGS) entry which is preliminary data.</text>
</comment>
<keyword evidence="5" id="KW-0560">Oxidoreductase</keyword>
<evidence type="ECO:0000256" key="1">
    <source>
        <dbReference type="ARBA" id="ARBA00022630"/>
    </source>
</evidence>
<dbReference type="RefSeq" id="WP_377247014.1">
    <property type="nucleotide sequence ID" value="NZ_JBHLXP010000005.1"/>
</dbReference>
<dbReference type="GO" id="GO:0003955">
    <property type="term" value="F:NAD(P)H dehydrogenase (quinone) activity"/>
    <property type="evidence" value="ECO:0007669"/>
    <property type="project" value="UniProtKB-EC"/>
</dbReference>
<dbReference type="EC" id="1.6.5.2" evidence="5"/>
<dbReference type="InterPro" id="IPR008254">
    <property type="entry name" value="Flavodoxin/NO_synth"/>
</dbReference>
<organism evidence="5 6">
    <name type="scientific">Rheinheimera tilapiae</name>
    <dbReference type="NCBI Taxonomy" id="875043"/>
    <lineage>
        <taxon>Bacteria</taxon>
        <taxon>Pseudomonadati</taxon>
        <taxon>Pseudomonadota</taxon>
        <taxon>Gammaproteobacteria</taxon>
        <taxon>Chromatiales</taxon>
        <taxon>Chromatiaceae</taxon>
        <taxon>Rheinheimera</taxon>
    </lineage>
</organism>
<evidence type="ECO:0000259" key="4">
    <source>
        <dbReference type="PROSITE" id="PS50902"/>
    </source>
</evidence>
<keyword evidence="6" id="KW-1185">Reference proteome</keyword>
<dbReference type="PANTHER" id="PTHR30546:SF23">
    <property type="entry name" value="FLAVOPROTEIN-LIKE PROTEIN YCP4-RELATED"/>
    <property type="match status" value="1"/>
</dbReference>
<feature type="domain" description="Flavodoxin-like" evidence="4">
    <location>
        <begin position="5"/>
        <end position="187"/>
    </location>
</feature>
<dbReference type="Proteomes" id="UP001589813">
    <property type="component" value="Unassembled WGS sequence"/>
</dbReference>
<keyword evidence="1" id="KW-0285">Flavoprotein</keyword>
<feature type="region of interest" description="Disordered" evidence="3">
    <location>
        <begin position="145"/>
        <end position="170"/>
    </location>
</feature>
<keyword evidence="2" id="KW-0288">FMN</keyword>
<dbReference type="EMBL" id="JBHLXP010000005">
    <property type="protein sequence ID" value="MFC0050023.1"/>
    <property type="molecule type" value="Genomic_DNA"/>
</dbReference>
<evidence type="ECO:0000313" key="6">
    <source>
        <dbReference type="Proteomes" id="UP001589813"/>
    </source>
</evidence>
<dbReference type="Gene3D" id="3.40.50.360">
    <property type="match status" value="1"/>
</dbReference>
<dbReference type="InterPro" id="IPR029039">
    <property type="entry name" value="Flavoprotein-like_sf"/>
</dbReference>
<sequence length="194" mass="20681">MPAQVLILYHSRHGSVQLLAEKIAIGVQSAGAEALLRTVAAITPNPVHSPAHPVVSKAELIQANAIAIGSPVRFGQMSVEMKYFWEQTTDLWLQGALIDKPAGVFTASSSMHGGQEANLLGMMLPLLHHGMVLLGQPYDAPALHQTQSGGTPYGPTHVSTHAGSQQQGPQLSNHESILCLEFGKRLARFAGKLQ</sequence>
<protein>
    <submittedName>
        <fullName evidence="5">NAD(P)H:quinone oxidoreductase</fullName>
        <ecNumber evidence="5">1.6.5.2</ecNumber>
    </submittedName>
</protein>
<evidence type="ECO:0000313" key="5">
    <source>
        <dbReference type="EMBL" id="MFC0050023.1"/>
    </source>
</evidence>
<evidence type="ECO:0000256" key="2">
    <source>
        <dbReference type="ARBA" id="ARBA00022643"/>
    </source>
</evidence>
<proteinExistence type="predicted"/>
<accession>A0ABV6BIW6</accession>
<reference evidence="5 6" key="1">
    <citation type="submission" date="2024-09" db="EMBL/GenBank/DDBJ databases">
        <authorList>
            <person name="Sun Q."/>
            <person name="Mori K."/>
        </authorList>
    </citation>
    <scope>NUCLEOTIDE SEQUENCE [LARGE SCALE GENOMIC DNA]</scope>
    <source>
        <strain evidence="5 6">KCTC 23315</strain>
    </source>
</reference>
<dbReference type="InterPro" id="IPR005025">
    <property type="entry name" value="FMN_Rdtase-like_dom"/>
</dbReference>
<feature type="compositionally biased region" description="Polar residues" evidence="3">
    <location>
        <begin position="157"/>
        <end position="170"/>
    </location>
</feature>
<name>A0ABV6BIW6_9GAMM</name>
<dbReference type="SUPFAM" id="SSF52218">
    <property type="entry name" value="Flavoproteins"/>
    <property type="match status" value="1"/>
</dbReference>
<dbReference type="PANTHER" id="PTHR30546">
    <property type="entry name" value="FLAVODOXIN-RELATED PROTEIN WRBA-RELATED"/>
    <property type="match status" value="1"/>
</dbReference>
<evidence type="ECO:0000256" key="3">
    <source>
        <dbReference type="SAM" id="MobiDB-lite"/>
    </source>
</evidence>
<dbReference type="NCBIfam" id="NF002999">
    <property type="entry name" value="PRK03767.1"/>
    <property type="match status" value="1"/>
</dbReference>
<dbReference type="Pfam" id="PF03358">
    <property type="entry name" value="FMN_red"/>
    <property type="match status" value="1"/>
</dbReference>
<gene>
    <name evidence="5" type="primary">wrbA</name>
    <name evidence="5" type="ORF">ACFFJP_17105</name>
</gene>
<dbReference type="PROSITE" id="PS50902">
    <property type="entry name" value="FLAVODOXIN_LIKE"/>
    <property type="match status" value="1"/>
</dbReference>